<dbReference type="InterPro" id="IPR002130">
    <property type="entry name" value="Cyclophilin-type_PPIase_dom"/>
</dbReference>
<dbReference type="GO" id="GO:0003755">
    <property type="term" value="F:peptidyl-prolyl cis-trans isomerase activity"/>
    <property type="evidence" value="ECO:0007669"/>
    <property type="project" value="InterPro"/>
</dbReference>
<dbReference type="RefSeq" id="XP_024395314.1">
    <property type="nucleotide sequence ID" value="XM_024539546.2"/>
</dbReference>
<reference evidence="4" key="3">
    <citation type="submission" date="2020-12" db="UniProtKB">
        <authorList>
            <consortium name="EnsemblPlants"/>
        </authorList>
    </citation>
    <scope>IDENTIFICATION</scope>
</reference>
<gene>
    <name evidence="4" type="primary">LOC112291725</name>
    <name evidence="3" type="ORF">PHYPA_017849</name>
</gene>
<keyword evidence="5" id="KW-1185">Reference proteome</keyword>
<feature type="compositionally biased region" description="Basic and acidic residues" evidence="1">
    <location>
        <begin position="205"/>
        <end position="221"/>
    </location>
</feature>
<reference evidence="3 5" key="2">
    <citation type="journal article" date="2018" name="Plant J.">
        <title>The Physcomitrella patens chromosome-scale assembly reveals moss genome structure and evolution.</title>
        <authorList>
            <person name="Lang D."/>
            <person name="Ullrich K.K."/>
            <person name="Murat F."/>
            <person name="Fuchs J."/>
            <person name="Jenkins J."/>
            <person name="Haas F.B."/>
            <person name="Piednoel M."/>
            <person name="Gundlach H."/>
            <person name="Van Bel M."/>
            <person name="Meyberg R."/>
            <person name="Vives C."/>
            <person name="Morata J."/>
            <person name="Symeonidi A."/>
            <person name="Hiss M."/>
            <person name="Muchero W."/>
            <person name="Kamisugi Y."/>
            <person name="Saleh O."/>
            <person name="Blanc G."/>
            <person name="Decker E.L."/>
            <person name="van Gessel N."/>
            <person name="Grimwood J."/>
            <person name="Hayes R.D."/>
            <person name="Graham S.W."/>
            <person name="Gunter L.E."/>
            <person name="McDaniel S.F."/>
            <person name="Hoernstein S.N.W."/>
            <person name="Larsson A."/>
            <person name="Li F.W."/>
            <person name="Perroud P.F."/>
            <person name="Phillips J."/>
            <person name="Ranjan P."/>
            <person name="Rokshar D.S."/>
            <person name="Rothfels C.J."/>
            <person name="Schneider L."/>
            <person name="Shu S."/>
            <person name="Stevenson D.W."/>
            <person name="Thummler F."/>
            <person name="Tillich M."/>
            <person name="Villarreal Aguilar J.C."/>
            <person name="Widiez T."/>
            <person name="Wong G.K."/>
            <person name="Wymore A."/>
            <person name="Zhang Y."/>
            <person name="Zimmer A.D."/>
            <person name="Quatrano R.S."/>
            <person name="Mayer K.F.X."/>
            <person name="Goodstein D."/>
            <person name="Casacuberta J.M."/>
            <person name="Vandepoele K."/>
            <person name="Reski R."/>
            <person name="Cuming A.C."/>
            <person name="Tuskan G.A."/>
            <person name="Maumus F."/>
            <person name="Salse J."/>
            <person name="Schmutz J."/>
            <person name="Rensing S.A."/>
        </authorList>
    </citation>
    <scope>NUCLEOTIDE SEQUENCE [LARGE SCALE GENOMIC DNA]</scope>
    <source>
        <strain evidence="4 5">cv. Gransden 2004</strain>
    </source>
</reference>
<dbReference type="Gene3D" id="2.40.100.10">
    <property type="entry name" value="Cyclophilin-like"/>
    <property type="match status" value="1"/>
</dbReference>
<organism evidence="3">
    <name type="scientific">Physcomitrium patens</name>
    <name type="common">Spreading-leaved earth moss</name>
    <name type="synonym">Physcomitrella patens</name>
    <dbReference type="NCBI Taxonomy" id="3218"/>
    <lineage>
        <taxon>Eukaryota</taxon>
        <taxon>Viridiplantae</taxon>
        <taxon>Streptophyta</taxon>
        <taxon>Embryophyta</taxon>
        <taxon>Bryophyta</taxon>
        <taxon>Bryophytina</taxon>
        <taxon>Bryopsida</taxon>
        <taxon>Funariidae</taxon>
        <taxon>Funariales</taxon>
        <taxon>Funariaceae</taxon>
        <taxon>Physcomitrium</taxon>
    </lineage>
</organism>
<evidence type="ECO:0000313" key="3">
    <source>
        <dbReference type="EMBL" id="PNR40447.1"/>
    </source>
</evidence>
<dbReference type="PRINTS" id="PR00153">
    <property type="entry name" value="CSAPPISMRASE"/>
</dbReference>
<evidence type="ECO:0000256" key="1">
    <source>
        <dbReference type="SAM" id="MobiDB-lite"/>
    </source>
</evidence>
<dbReference type="PANTHER" id="PTHR47875">
    <property type="entry name" value="PEPTIDYL-PROLYL CIS-TRANS ISOMERASE CYP28, CHLOROPLASTIC"/>
    <property type="match status" value="1"/>
</dbReference>
<protein>
    <recommendedName>
        <fullName evidence="2">PPIase cyclophilin-type domain-containing protein</fullName>
    </recommendedName>
</protein>
<dbReference type="EMBL" id="ABEU02000014">
    <property type="protein sequence ID" value="PNR40447.1"/>
    <property type="molecule type" value="Genomic_DNA"/>
</dbReference>
<name>A0A2K1JFZ6_PHYPA</name>
<feature type="domain" description="PPIase cyclophilin-type" evidence="2">
    <location>
        <begin position="147"/>
        <end position="344"/>
    </location>
</feature>
<dbReference type="Gramene" id="Pp3c14_1150V3.1">
    <property type="protein sequence ID" value="Pp3c14_1150V3.1"/>
    <property type="gene ID" value="Pp3c14_1150"/>
</dbReference>
<feature type="region of interest" description="Disordered" evidence="1">
    <location>
        <begin position="55"/>
        <end position="78"/>
    </location>
</feature>
<evidence type="ECO:0000313" key="4">
    <source>
        <dbReference type="EnsemblPlants" id="Pp3c14_1150V3.1"/>
    </source>
</evidence>
<dbReference type="OMA" id="QQFNDFA"/>
<reference evidence="3 5" key="1">
    <citation type="journal article" date="2008" name="Science">
        <title>The Physcomitrella genome reveals evolutionary insights into the conquest of land by plants.</title>
        <authorList>
            <person name="Rensing S."/>
            <person name="Lang D."/>
            <person name="Zimmer A."/>
            <person name="Terry A."/>
            <person name="Salamov A."/>
            <person name="Shapiro H."/>
            <person name="Nishiyama T."/>
            <person name="Perroud P.-F."/>
            <person name="Lindquist E."/>
            <person name="Kamisugi Y."/>
            <person name="Tanahashi T."/>
            <person name="Sakakibara K."/>
            <person name="Fujita T."/>
            <person name="Oishi K."/>
            <person name="Shin-I T."/>
            <person name="Kuroki Y."/>
            <person name="Toyoda A."/>
            <person name="Suzuki Y."/>
            <person name="Hashimoto A."/>
            <person name="Yamaguchi K."/>
            <person name="Sugano A."/>
            <person name="Kohara Y."/>
            <person name="Fujiyama A."/>
            <person name="Anterola A."/>
            <person name="Aoki S."/>
            <person name="Ashton N."/>
            <person name="Barbazuk W.B."/>
            <person name="Barker E."/>
            <person name="Bennetzen J."/>
            <person name="Bezanilla M."/>
            <person name="Blankenship R."/>
            <person name="Cho S.H."/>
            <person name="Dutcher S."/>
            <person name="Estelle M."/>
            <person name="Fawcett J.A."/>
            <person name="Gundlach H."/>
            <person name="Hanada K."/>
            <person name="Heyl A."/>
            <person name="Hicks K.A."/>
            <person name="Hugh J."/>
            <person name="Lohr M."/>
            <person name="Mayer K."/>
            <person name="Melkozernov A."/>
            <person name="Murata T."/>
            <person name="Nelson D."/>
            <person name="Pils B."/>
            <person name="Prigge M."/>
            <person name="Reiss B."/>
            <person name="Renner T."/>
            <person name="Rombauts S."/>
            <person name="Rushton P."/>
            <person name="Sanderfoot A."/>
            <person name="Schween G."/>
            <person name="Shiu S.-H."/>
            <person name="Stueber K."/>
            <person name="Theodoulou F.L."/>
            <person name="Tu H."/>
            <person name="Van de Peer Y."/>
            <person name="Verrier P.J."/>
            <person name="Waters E."/>
            <person name="Wood A."/>
            <person name="Yang L."/>
            <person name="Cove D."/>
            <person name="Cuming A."/>
            <person name="Hasebe M."/>
            <person name="Lucas S."/>
            <person name="Mishler D.B."/>
            <person name="Reski R."/>
            <person name="Grigoriev I."/>
            <person name="Quatrano R.S."/>
            <person name="Boore J.L."/>
        </authorList>
    </citation>
    <scope>NUCLEOTIDE SEQUENCE [LARGE SCALE GENOMIC DNA]</scope>
    <source>
        <strain evidence="4 5">cv. Gransden 2004</strain>
    </source>
</reference>
<feature type="region of interest" description="Disordered" evidence="1">
    <location>
        <begin position="201"/>
        <end position="221"/>
    </location>
</feature>
<dbReference type="GeneID" id="112291725"/>
<sequence length="357" mass="38377">MAEAWCATCCPPAFRPALFAMPTCNGAMKFSAVYSDSSLRIRSCRSSVAVQSSRRYSDPRGCCSSASTPESDDSDSCSVESHLTSRRQLLLLVSGAAVTAAALPSYADEETGTSGVDTTITDRVYLDIMECPSLARADRTLGNTSLICTDGEDLGRIVIGLYGKQVPQTVKNFKAMCTGEAGSSYEGTIFNRVLQGQYIQGGRQGAKDKGETSPPTKLERNEEVVRGSSFKLRHLRPGTVSLCLSENDDEEAIKLNTDYRNVEFLITTGPGPAPQLDNGNIVFGTVLEGMDVVAAVSTVPTYKPSDRIQQFNSFAQLLGDDRAASARANWDKPLKSVVIKKCGLLNVARPHIPPSLP</sequence>
<dbReference type="InterPro" id="IPR029000">
    <property type="entry name" value="Cyclophilin-like_dom_sf"/>
</dbReference>
<proteinExistence type="predicted"/>
<dbReference type="Proteomes" id="UP000006727">
    <property type="component" value="Chromosome 14"/>
</dbReference>
<evidence type="ECO:0000313" key="5">
    <source>
        <dbReference type="Proteomes" id="UP000006727"/>
    </source>
</evidence>
<dbReference type="PaxDb" id="3218-PP1S396_19V6.1"/>
<accession>A0A2K1JFZ6</accession>
<dbReference type="EnsemblPlants" id="Pp3c14_1150V3.1">
    <property type="protein sequence ID" value="Pp3c14_1150V3.1"/>
    <property type="gene ID" value="Pp3c14_1150"/>
</dbReference>
<dbReference type="EnsemblPlants" id="Pp3c14_1150V3.2">
    <property type="protein sequence ID" value="Pp3c14_1150V3.2"/>
    <property type="gene ID" value="Pp3c14_1150"/>
</dbReference>
<dbReference type="CDD" id="cd00317">
    <property type="entry name" value="cyclophilin"/>
    <property type="match status" value="1"/>
</dbReference>
<dbReference type="PANTHER" id="PTHR47875:SF1">
    <property type="entry name" value="PEPTIDYL-PROLYL CIS-TRANS ISOMERASE CYP28, CHLOROPLASTIC"/>
    <property type="match status" value="1"/>
</dbReference>
<dbReference type="PROSITE" id="PS50072">
    <property type="entry name" value="CSA_PPIASE_2"/>
    <property type="match status" value="1"/>
</dbReference>
<dbReference type="STRING" id="3218.A0A2K1JFZ6"/>
<dbReference type="OrthoDB" id="193499at2759"/>
<dbReference type="FunFam" id="2.40.100.10:FF:000037">
    <property type="entry name" value="Peptidyl-prolyl cis-trans isomerase"/>
    <property type="match status" value="1"/>
</dbReference>
<dbReference type="AlphaFoldDB" id="A0A2K1JFZ6"/>
<evidence type="ECO:0000259" key="2">
    <source>
        <dbReference type="PROSITE" id="PS50072"/>
    </source>
</evidence>
<dbReference type="SUPFAM" id="SSF50891">
    <property type="entry name" value="Cyclophilin-like"/>
    <property type="match status" value="1"/>
</dbReference>
<dbReference type="Pfam" id="PF00160">
    <property type="entry name" value="Pro_isomerase"/>
    <property type="match status" value="1"/>
</dbReference>
<dbReference type="Gramene" id="Pp3c14_1150V3.2">
    <property type="protein sequence ID" value="Pp3c14_1150V3.2"/>
    <property type="gene ID" value="Pp3c14_1150"/>
</dbReference>
<dbReference type="InterPro" id="IPR044178">
    <property type="entry name" value="CYP28-like"/>
</dbReference>